<evidence type="ECO:0000313" key="3">
    <source>
        <dbReference type="Proteomes" id="UP000628669"/>
    </source>
</evidence>
<reference evidence="3" key="1">
    <citation type="submission" date="2021-01" db="EMBL/GenBank/DDBJ databases">
        <title>Genome public.</title>
        <authorList>
            <person name="Liu C."/>
            <person name="Sun Q."/>
        </authorList>
    </citation>
    <scope>NUCLEOTIDE SEQUENCE [LARGE SCALE GENOMIC DNA]</scope>
    <source>
        <strain evidence="3">YIM B02567</strain>
    </source>
</reference>
<feature type="domain" description="N-acetyltransferase" evidence="1">
    <location>
        <begin position="2"/>
        <end position="201"/>
    </location>
</feature>
<comment type="caution">
    <text evidence="2">The sequence shown here is derived from an EMBL/GenBank/DDBJ whole genome shotgun (WGS) entry which is preliminary data.</text>
</comment>
<name>A0ABS1FPR9_9FLAO</name>
<proteinExistence type="predicted"/>
<dbReference type="Gene3D" id="3.40.630.30">
    <property type="match status" value="1"/>
</dbReference>
<dbReference type="Pfam" id="PF00583">
    <property type="entry name" value="Acetyltransf_1"/>
    <property type="match status" value="1"/>
</dbReference>
<dbReference type="EMBL" id="JAENHK010000001">
    <property type="protein sequence ID" value="MBK1894432.1"/>
    <property type="molecule type" value="Genomic_DNA"/>
</dbReference>
<dbReference type="PROSITE" id="PS51186">
    <property type="entry name" value="GNAT"/>
    <property type="match status" value="1"/>
</dbReference>
<dbReference type="InterPro" id="IPR016181">
    <property type="entry name" value="Acyl_CoA_acyltransferase"/>
</dbReference>
<keyword evidence="3" id="KW-1185">Reference proteome</keyword>
<gene>
    <name evidence="2" type="ORF">JHL15_01540</name>
</gene>
<dbReference type="CDD" id="cd04301">
    <property type="entry name" value="NAT_SF"/>
    <property type="match status" value="1"/>
</dbReference>
<protein>
    <submittedName>
        <fullName evidence="2">GNAT family N-acetyltransferase</fullName>
    </submittedName>
</protein>
<dbReference type="InterPro" id="IPR000182">
    <property type="entry name" value="GNAT_dom"/>
</dbReference>
<evidence type="ECO:0000313" key="2">
    <source>
        <dbReference type="EMBL" id="MBK1894432.1"/>
    </source>
</evidence>
<dbReference type="RefSeq" id="WP_200241942.1">
    <property type="nucleotide sequence ID" value="NZ_JAENHK010000001.1"/>
</dbReference>
<dbReference type="Proteomes" id="UP000628669">
    <property type="component" value="Unassembled WGS sequence"/>
</dbReference>
<dbReference type="SUPFAM" id="SSF55729">
    <property type="entry name" value="Acyl-CoA N-acyltransferases (Nat)"/>
    <property type="match status" value="1"/>
</dbReference>
<organism evidence="2 3">
    <name type="scientific">Chryseobacterium paridis</name>
    <dbReference type="NCBI Taxonomy" id="2800328"/>
    <lineage>
        <taxon>Bacteria</taxon>
        <taxon>Pseudomonadati</taxon>
        <taxon>Bacteroidota</taxon>
        <taxon>Flavobacteriia</taxon>
        <taxon>Flavobacteriales</taxon>
        <taxon>Weeksellaceae</taxon>
        <taxon>Chryseobacterium group</taxon>
        <taxon>Chryseobacterium</taxon>
    </lineage>
</organism>
<accession>A0ABS1FPR9</accession>
<sequence>MISIRKATKTDIPLIIKGIIAIETNPISQSDTYSNIFGTDSLTTKEYLNQFFLDDENFDTELSLNSYTIAEVDGKPAGCCALIFTDSNYYQNKSELFPIHLKGEHLQSFINKVKGLPETKSYSENKYLIQYVFVDDHFRGKGIAEFLLNHIITQVENQANEIYIDVLENSPHLIQYYSKFGFSEYKIMDIDTPENMIYPCIKKVILRKVFKN</sequence>
<evidence type="ECO:0000259" key="1">
    <source>
        <dbReference type="PROSITE" id="PS51186"/>
    </source>
</evidence>